<sequence>MSENQFGNGVDPESFDDFDDIEDQLQPEDTLEQSRVDDSLDEGFIPPDEDRRSRWGETALEEELGEPLDLRLAQELPDVWVASSRGQEMDRSGRIEGVTEGSFSQDSFARDVGVAGGAASAEEAAVHTISLEELQNIERLEAEGVEPDFEDDGSV</sequence>
<dbReference type="InterPro" id="IPR043763">
    <property type="entry name" value="DUF5709"/>
</dbReference>
<evidence type="ECO:0000313" key="4">
    <source>
        <dbReference type="Proteomes" id="UP000275356"/>
    </source>
</evidence>
<dbReference type="EMBL" id="RKHQ01000001">
    <property type="protein sequence ID" value="ROR97376.1"/>
    <property type="molecule type" value="Genomic_DNA"/>
</dbReference>
<dbReference type="Pfam" id="PF18970">
    <property type="entry name" value="DUF5709"/>
    <property type="match status" value="1"/>
</dbReference>
<evidence type="ECO:0000313" key="3">
    <source>
        <dbReference type="EMBL" id="ROR97376.1"/>
    </source>
</evidence>
<feature type="domain" description="DUF5709" evidence="2">
    <location>
        <begin position="89"/>
        <end position="129"/>
    </location>
</feature>
<comment type="caution">
    <text evidence="3">The sequence shown here is derived from an EMBL/GenBank/DDBJ whole genome shotgun (WGS) entry which is preliminary data.</text>
</comment>
<dbReference type="AlphaFoldDB" id="A0A3N2DC66"/>
<dbReference type="RefSeq" id="WP_123739434.1">
    <property type="nucleotide sequence ID" value="NZ_CALFQU010000023.1"/>
</dbReference>
<reference evidence="3 4" key="1">
    <citation type="submission" date="2018-11" db="EMBL/GenBank/DDBJ databases">
        <title>Sequencing the genomes of 1000 actinobacteria strains.</title>
        <authorList>
            <person name="Klenk H.-P."/>
        </authorList>
    </citation>
    <scope>NUCLEOTIDE SEQUENCE [LARGE SCALE GENOMIC DNA]</scope>
    <source>
        <strain evidence="3 4">DSM 13521</strain>
    </source>
</reference>
<dbReference type="Proteomes" id="UP000275356">
    <property type="component" value="Unassembled WGS sequence"/>
</dbReference>
<proteinExistence type="predicted"/>
<gene>
    <name evidence="3" type="ORF">EDD28_1974</name>
</gene>
<evidence type="ECO:0000256" key="1">
    <source>
        <dbReference type="SAM" id="MobiDB-lite"/>
    </source>
</evidence>
<organism evidence="3 4">
    <name type="scientific">Salana multivorans</name>
    <dbReference type="NCBI Taxonomy" id="120377"/>
    <lineage>
        <taxon>Bacteria</taxon>
        <taxon>Bacillati</taxon>
        <taxon>Actinomycetota</taxon>
        <taxon>Actinomycetes</taxon>
        <taxon>Micrococcales</taxon>
        <taxon>Beutenbergiaceae</taxon>
        <taxon>Salana</taxon>
    </lineage>
</organism>
<keyword evidence="4" id="KW-1185">Reference proteome</keyword>
<feature type="compositionally biased region" description="Acidic residues" evidence="1">
    <location>
        <begin position="13"/>
        <end position="31"/>
    </location>
</feature>
<protein>
    <recommendedName>
        <fullName evidence="2">DUF5709 domain-containing protein</fullName>
    </recommendedName>
</protein>
<feature type="region of interest" description="Disordered" evidence="1">
    <location>
        <begin position="1"/>
        <end position="54"/>
    </location>
</feature>
<accession>A0A3N2DC66</accession>
<name>A0A3N2DC66_9MICO</name>
<dbReference type="OrthoDB" id="3212066at2"/>
<evidence type="ECO:0000259" key="2">
    <source>
        <dbReference type="Pfam" id="PF18970"/>
    </source>
</evidence>